<accession>A0ABP9WMH2</accession>
<dbReference type="InterPro" id="IPR016181">
    <property type="entry name" value="Acyl_CoA_acyltransferase"/>
</dbReference>
<name>A0ABP9WMH2_9GAMM</name>
<dbReference type="InterPro" id="IPR000182">
    <property type="entry name" value="GNAT_dom"/>
</dbReference>
<protein>
    <recommendedName>
        <fullName evidence="1">N-acetyltransferase domain-containing protein</fullName>
    </recommendedName>
</protein>
<dbReference type="PROSITE" id="PS51186">
    <property type="entry name" value="GNAT"/>
    <property type="match status" value="1"/>
</dbReference>
<proteinExistence type="predicted"/>
<feature type="domain" description="N-acetyltransferase" evidence="1">
    <location>
        <begin position="3"/>
        <end position="162"/>
    </location>
</feature>
<sequence length="185" mass="19517">MAITMREIGVAKADAIRAICLDAFGTEGEEGEGPAVASLAVALLADETAQPCLALLAEEEGEPCGCVIFSAVRIEGGDPIKAPIKVSILAPLAVSRHRHGGGIGGSLVRRGLELLRERGTEAVLVYGDPAYYSRFGFSHRHQIQAPYPLSYPAEAWMALELRPGALDSVTGVARCGQALSAPEHW</sequence>
<gene>
    <name evidence="2" type="ORF">Maes01_00768</name>
</gene>
<dbReference type="Pfam" id="PF00583">
    <property type="entry name" value="Acetyltransf_1"/>
    <property type="match status" value="1"/>
</dbReference>
<dbReference type="SUPFAM" id="SSF55729">
    <property type="entry name" value="Acyl-CoA N-acyltransferases (Nat)"/>
    <property type="match status" value="1"/>
</dbReference>
<dbReference type="Proteomes" id="UP001408594">
    <property type="component" value="Unassembled WGS sequence"/>
</dbReference>
<reference evidence="2 3" key="1">
    <citation type="submission" date="2024-02" db="EMBL/GenBank/DDBJ databases">
        <title>Microbulbifer aestuariivivens NBRC 112533.</title>
        <authorList>
            <person name="Ichikawa N."/>
            <person name="Katano-Makiyama Y."/>
            <person name="Hidaka K."/>
        </authorList>
    </citation>
    <scope>NUCLEOTIDE SEQUENCE [LARGE SCALE GENOMIC DNA]</scope>
    <source>
        <strain evidence="2 3">NBRC 112533</strain>
    </source>
</reference>
<evidence type="ECO:0000313" key="2">
    <source>
        <dbReference type="EMBL" id="GAA5524214.1"/>
    </source>
</evidence>
<organism evidence="2 3">
    <name type="scientific">Microbulbifer aestuariivivens</name>
    <dbReference type="NCBI Taxonomy" id="1908308"/>
    <lineage>
        <taxon>Bacteria</taxon>
        <taxon>Pseudomonadati</taxon>
        <taxon>Pseudomonadota</taxon>
        <taxon>Gammaproteobacteria</taxon>
        <taxon>Cellvibrionales</taxon>
        <taxon>Microbulbiferaceae</taxon>
        <taxon>Microbulbifer</taxon>
    </lineage>
</organism>
<keyword evidence="3" id="KW-1185">Reference proteome</keyword>
<dbReference type="Gene3D" id="3.40.630.30">
    <property type="match status" value="1"/>
</dbReference>
<dbReference type="EMBL" id="BAABRT010000004">
    <property type="protein sequence ID" value="GAA5524214.1"/>
    <property type="molecule type" value="Genomic_DNA"/>
</dbReference>
<evidence type="ECO:0000313" key="3">
    <source>
        <dbReference type="Proteomes" id="UP001408594"/>
    </source>
</evidence>
<comment type="caution">
    <text evidence="2">The sequence shown here is derived from an EMBL/GenBank/DDBJ whole genome shotgun (WGS) entry which is preliminary data.</text>
</comment>
<evidence type="ECO:0000259" key="1">
    <source>
        <dbReference type="PROSITE" id="PS51186"/>
    </source>
</evidence>
<dbReference type="RefSeq" id="WP_345549026.1">
    <property type="nucleotide sequence ID" value="NZ_BAABRT010000004.1"/>
</dbReference>